<reference evidence="2 3" key="1">
    <citation type="submission" date="2016-10" db="EMBL/GenBank/DDBJ databases">
        <authorList>
            <person name="Varghese N."/>
            <person name="Submissions S."/>
        </authorList>
    </citation>
    <scope>NUCLEOTIDE SEQUENCE [LARGE SCALE GENOMIC DNA]</scope>
    <source>
        <strain evidence="2 3">DSM 24802</strain>
    </source>
</reference>
<evidence type="ECO:0000313" key="2">
    <source>
        <dbReference type="EMBL" id="SDX19657.1"/>
    </source>
</evidence>
<keyword evidence="3" id="KW-1185">Reference proteome</keyword>
<feature type="region of interest" description="Disordered" evidence="1">
    <location>
        <begin position="139"/>
        <end position="177"/>
    </location>
</feature>
<dbReference type="EMBL" id="FNOB01000011">
    <property type="protein sequence ID" value="SDX19657.1"/>
    <property type="molecule type" value="Genomic_DNA"/>
</dbReference>
<protein>
    <submittedName>
        <fullName evidence="2">Uncharacterized protein</fullName>
    </submittedName>
</protein>
<sequence length="221" mass="24242">MCRASARGLQICTLAASPGRRDGSTQARTPFAMVMTWRWPAFPPPAMFASQQSAFRPCTALIRVSRRYSGRWWGASAGFFSARGVLLPTRLCARCSLPYPRHVFNVSPASSGLSNDCWFKHSVRSRKSRDAFIANDASQTCGASPASMAEPIGDPRPHRHGHPGTSRARVDRPDVRAPNTECVVRQQACKRSLGVFAERRSGKTAAEKSHRYPLAARTVLG</sequence>
<name>A0A1H2ZQJ7_9RHOB</name>
<comment type="caution">
    <text evidence="2">The sequence shown here is derived from an EMBL/GenBank/DDBJ whole genome shotgun (WGS) entry which is preliminary data.</text>
</comment>
<organism evidence="2 3">
    <name type="scientific">Allgaiera indica</name>
    <dbReference type="NCBI Taxonomy" id="765699"/>
    <lineage>
        <taxon>Bacteria</taxon>
        <taxon>Pseudomonadati</taxon>
        <taxon>Pseudomonadota</taxon>
        <taxon>Alphaproteobacteria</taxon>
        <taxon>Rhodobacterales</taxon>
        <taxon>Paracoccaceae</taxon>
        <taxon>Allgaiera</taxon>
    </lineage>
</organism>
<gene>
    <name evidence="2" type="ORF">SAMN05444006_111120</name>
</gene>
<evidence type="ECO:0000313" key="3">
    <source>
        <dbReference type="Proteomes" id="UP000199541"/>
    </source>
</evidence>
<evidence type="ECO:0000256" key="1">
    <source>
        <dbReference type="SAM" id="MobiDB-lite"/>
    </source>
</evidence>
<dbReference type="Proteomes" id="UP000199541">
    <property type="component" value="Unassembled WGS sequence"/>
</dbReference>
<proteinExistence type="predicted"/>
<accession>A0A1H2ZQJ7</accession>